<evidence type="ECO:0000313" key="2">
    <source>
        <dbReference type="Proteomes" id="UP000887565"/>
    </source>
</evidence>
<dbReference type="AlphaFoldDB" id="A0A915K6U6"/>
<sequence>MTMTIRQMNDCHPWQSRRGLLVQQKVLSEMGPLNGLYGFPINIAVQRSQQIRIVVDYLTKSSSHFDLKKTGNFPLSNSPPSEMLHNKGF</sequence>
<keyword evidence="2" id="KW-1185">Reference proteome</keyword>
<reference evidence="3" key="1">
    <citation type="submission" date="2022-11" db="UniProtKB">
        <authorList>
            <consortium name="WormBaseParasite"/>
        </authorList>
    </citation>
    <scope>IDENTIFICATION</scope>
</reference>
<protein>
    <submittedName>
        <fullName evidence="3">Uncharacterized protein</fullName>
    </submittedName>
</protein>
<evidence type="ECO:0000313" key="3">
    <source>
        <dbReference type="WBParaSite" id="nRc.2.0.1.t34466-RA"/>
    </source>
</evidence>
<dbReference type="Proteomes" id="UP000887565">
    <property type="component" value="Unplaced"/>
</dbReference>
<dbReference type="WBParaSite" id="nRc.2.0.1.t34466-RA">
    <property type="protein sequence ID" value="nRc.2.0.1.t34466-RA"/>
    <property type="gene ID" value="nRc.2.0.1.g34466"/>
</dbReference>
<accession>A0A915K6U6</accession>
<name>A0A915K6U6_ROMCU</name>
<evidence type="ECO:0000256" key="1">
    <source>
        <dbReference type="SAM" id="MobiDB-lite"/>
    </source>
</evidence>
<organism evidence="2 3">
    <name type="scientific">Romanomermis culicivorax</name>
    <name type="common">Nematode worm</name>
    <dbReference type="NCBI Taxonomy" id="13658"/>
    <lineage>
        <taxon>Eukaryota</taxon>
        <taxon>Metazoa</taxon>
        <taxon>Ecdysozoa</taxon>
        <taxon>Nematoda</taxon>
        <taxon>Enoplea</taxon>
        <taxon>Dorylaimia</taxon>
        <taxon>Mermithida</taxon>
        <taxon>Mermithoidea</taxon>
        <taxon>Mermithidae</taxon>
        <taxon>Romanomermis</taxon>
    </lineage>
</organism>
<feature type="region of interest" description="Disordered" evidence="1">
    <location>
        <begin position="70"/>
        <end position="89"/>
    </location>
</feature>
<proteinExistence type="predicted"/>